<sequence>MNEDPSRLQLLRFARRVVVQQATAALAQIDGWIAAEERRETERHRGEEMRPPPPEWLIQHGLNRTNIDAVHTGACWAAAKSGRCRPATRQQSLEALRQQVPACVHCRPDTALGILD</sequence>
<reference evidence="1 2" key="1">
    <citation type="submission" date="2020-08" db="EMBL/GenBank/DDBJ databases">
        <title>Genomic Encyclopedia of Type Strains, Phase IV (KMG-IV): sequencing the most valuable type-strain genomes for metagenomic binning, comparative biology and taxonomic classification.</title>
        <authorList>
            <person name="Goeker M."/>
        </authorList>
    </citation>
    <scope>NUCLEOTIDE SEQUENCE [LARGE SCALE GENOMIC DNA]</scope>
    <source>
        <strain evidence="1 2">DSM 43350</strain>
    </source>
</reference>
<name>A0A7W9TKM0_9ACTN</name>
<evidence type="ECO:0000313" key="2">
    <source>
        <dbReference type="Proteomes" id="UP000591537"/>
    </source>
</evidence>
<keyword evidence="2" id="KW-1185">Reference proteome</keyword>
<dbReference type="Pfam" id="PF19746">
    <property type="entry name" value="DUF6233"/>
    <property type="match status" value="1"/>
</dbReference>
<accession>A0A7W9TKM0</accession>
<dbReference type="AlphaFoldDB" id="A0A7W9TKM0"/>
<gene>
    <name evidence="1" type="ORF">HNR57_007564</name>
</gene>
<dbReference type="InterPro" id="IPR046200">
    <property type="entry name" value="DUF6233"/>
</dbReference>
<dbReference type="Proteomes" id="UP000591537">
    <property type="component" value="Unassembled WGS sequence"/>
</dbReference>
<dbReference type="EMBL" id="JACHGV010000020">
    <property type="protein sequence ID" value="MBB6081613.1"/>
    <property type="molecule type" value="Genomic_DNA"/>
</dbReference>
<organism evidence="1 2">
    <name type="scientific">Streptomyces paradoxus</name>
    <dbReference type="NCBI Taxonomy" id="66375"/>
    <lineage>
        <taxon>Bacteria</taxon>
        <taxon>Bacillati</taxon>
        <taxon>Actinomycetota</taxon>
        <taxon>Actinomycetes</taxon>
        <taxon>Kitasatosporales</taxon>
        <taxon>Streptomycetaceae</taxon>
        <taxon>Streptomyces</taxon>
    </lineage>
</organism>
<dbReference type="RefSeq" id="WP_184567526.1">
    <property type="nucleotide sequence ID" value="NZ_BAAARS010000019.1"/>
</dbReference>
<proteinExistence type="predicted"/>
<evidence type="ECO:0000313" key="1">
    <source>
        <dbReference type="EMBL" id="MBB6081613.1"/>
    </source>
</evidence>
<protein>
    <submittedName>
        <fullName evidence="1">Tellurite resistance protein</fullName>
    </submittedName>
</protein>
<comment type="caution">
    <text evidence="1">The sequence shown here is derived from an EMBL/GenBank/DDBJ whole genome shotgun (WGS) entry which is preliminary data.</text>
</comment>